<evidence type="ECO:0000313" key="7">
    <source>
        <dbReference type="EMBL" id="MFC5380133.1"/>
    </source>
</evidence>
<feature type="domain" description="IclR-ED" evidence="6">
    <location>
        <begin position="64"/>
        <end position="243"/>
    </location>
</feature>
<dbReference type="SUPFAM" id="SSF55781">
    <property type="entry name" value="GAF domain-like"/>
    <property type="match status" value="1"/>
</dbReference>
<dbReference type="PROSITE" id="PS51078">
    <property type="entry name" value="ICLR_ED"/>
    <property type="match status" value="1"/>
</dbReference>
<evidence type="ECO:0000313" key="8">
    <source>
        <dbReference type="Proteomes" id="UP001596122"/>
    </source>
</evidence>
<evidence type="ECO:0000259" key="6">
    <source>
        <dbReference type="PROSITE" id="PS51078"/>
    </source>
</evidence>
<evidence type="ECO:0000256" key="4">
    <source>
        <dbReference type="SAM" id="MobiDB-lite"/>
    </source>
</evidence>
<dbReference type="Gene3D" id="3.30.450.40">
    <property type="match status" value="1"/>
</dbReference>
<dbReference type="InterPro" id="IPR036390">
    <property type="entry name" value="WH_DNA-bd_sf"/>
</dbReference>
<organism evidence="7 8">
    <name type="scientific">Aquipuribacter nitratireducens</name>
    <dbReference type="NCBI Taxonomy" id="650104"/>
    <lineage>
        <taxon>Bacteria</taxon>
        <taxon>Bacillati</taxon>
        <taxon>Actinomycetota</taxon>
        <taxon>Actinomycetes</taxon>
        <taxon>Micrococcales</taxon>
        <taxon>Intrasporangiaceae</taxon>
        <taxon>Aquipuribacter</taxon>
    </lineage>
</organism>
<feature type="compositionally biased region" description="Pro residues" evidence="4">
    <location>
        <begin position="245"/>
        <end position="259"/>
    </location>
</feature>
<dbReference type="InterPro" id="IPR029016">
    <property type="entry name" value="GAF-like_dom_sf"/>
</dbReference>
<dbReference type="PANTHER" id="PTHR30136">
    <property type="entry name" value="HELIX-TURN-HELIX TRANSCRIPTIONAL REGULATOR, ICLR FAMILY"/>
    <property type="match status" value="1"/>
</dbReference>
<dbReference type="SUPFAM" id="SSF46785">
    <property type="entry name" value="Winged helix' DNA-binding domain"/>
    <property type="match status" value="1"/>
</dbReference>
<comment type="caution">
    <text evidence="7">The sequence shown here is derived from an EMBL/GenBank/DDBJ whole genome shotgun (WGS) entry which is preliminary data.</text>
</comment>
<evidence type="ECO:0000259" key="5">
    <source>
        <dbReference type="PROSITE" id="PS51077"/>
    </source>
</evidence>
<feature type="region of interest" description="Disordered" evidence="4">
    <location>
        <begin position="218"/>
        <end position="259"/>
    </location>
</feature>
<evidence type="ECO:0000256" key="2">
    <source>
        <dbReference type="ARBA" id="ARBA00023125"/>
    </source>
</evidence>
<feature type="compositionally biased region" description="Basic and acidic residues" evidence="4">
    <location>
        <begin position="222"/>
        <end position="238"/>
    </location>
</feature>
<sequence length="259" mass="27224">MIQSIDRAARVLMCLQGARHLGLSEIAAELGLAPSTVHGIVTSLAAHGLVAREPNGTRYMLGPALVKLSSVYLDTHEVRVRALRWADELARRAGLAVRLGVELFDEVMIIHHVPAPGGSQQMPETGMAVQAHACALGKVLLANDPEQAERVMAAGLRAMTGDTLVDPDALRAQLRAVAEAGVATEVDESVIGEAGLAAPVADRSGTVVAAVSVVVPSSRWPPPRETEEALRETARSLSRELGAPRWPPAPPVPPEAVDG</sequence>
<dbReference type="InterPro" id="IPR005471">
    <property type="entry name" value="Tscrpt_reg_IclR_N"/>
</dbReference>
<evidence type="ECO:0000256" key="3">
    <source>
        <dbReference type="ARBA" id="ARBA00023163"/>
    </source>
</evidence>
<reference evidence="8" key="1">
    <citation type="journal article" date="2019" name="Int. J. Syst. Evol. Microbiol.">
        <title>The Global Catalogue of Microorganisms (GCM) 10K type strain sequencing project: providing services to taxonomists for standard genome sequencing and annotation.</title>
        <authorList>
            <consortium name="The Broad Institute Genomics Platform"/>
            <consortium name="The Broad Institute Genome Sequencing Center for Infectious Disease"/>
            <person name="Wu L."/>
            <person name="Ma J."/>
        </authorList>
    </citation>
    <scope>NUCLEOTIDE SEQUENCE [LARGE SCALE GENOMIC DNA]</scope>
    <source>
        <strain evidence="8">CCUG 43114</strain>
    </source>
</reference>
<dbReference type="SMART" id="SM00346">
    <property type="entry name" value="HTH_ICLR"/>
    <property type="match status" value="1"/>
</dbReference>
<dbReference type="PROSITE" id="PS51077">
    <property type="entry name" value="HTH_ICLR"/>
    <property type="match status" value="1"/>
</dbReference>
<accession>A0ABW0GKU3</accession>
<dbReference type="Gene3D" id="1.10.10.10">
    <property type="entry name" value="Winged helix-like DNA-binding domain superfamily/Winged helix DNA-binding domain"/>
    <property type="match status" value="1"/>
</dbReference>
<dbReference type="RefSeq" id="WP_340266985.1">
    <property type="nucleotide sequence ID" value="NZ_JBBEOG010000001.1"/>
</dbReference>
<name>A0ABW0GKU3_9MICO</name>
<proteinExistence type="predicted"/>
<evidence type="ECO:0000256" key="1">
    <source>
        <dbReference type="ARBA" id="ARBA00023015"/>
    </source>
</evidence>
<keyword evidence="3" id="KW-0804">Transcription</keyword>
<keyword evidence="1" id="KW-0805">Transcription regulation</keyword>
<keyword evidence="8" id="KW-1185">Reference proteome</keyword>
<gene>
    <name evidence="7" type="ORF">ACFPJ6_04975</name>
</gene>
<dbReference type="InterPro" id="IPR050707">
    <property type="entry name" value="HTH_MetabolicPath_Reg"/>
</dbReference>
<dbReference type="Pfam" id="PF09339">
    <property type="entry name" value="HTH_IclR"/>
    <property type="match status" value="1"/>
</dbReference>
<dbReference type="InterPro" id="IPR036388">
    <property type="entry name" value="WH-like_DNA-bd_sf"/>
</dbReference>
<feature type="domain" description="HTH iclR-type" evidence="5">
    <location>
        <begin position="2"/>
        <end position="63"/>
    </location>
</feature>
<dbReference type="Proteomes" id="UP001596122">
    <property type="component" value="Unassembled WGS sequence"/>
</dbReference>
<protein>
    <submittedName>
        <fullName evidence="7">IclR family transcriptional regulator</fullName>
    </submittedName>
</protein>
<dbReference type="PANTHER" id="PTHR30136:SF24">
    <property type="entry name" value="HTH-TYPE TRANSCRIPTIONAL REPRESSOR ALLR"/>
    <property type="match status" value="1"/>
</dbReference>
<dbReference type="Pfam" id="PF01614">
    <property type="entry name" value="IclR_C"/>
    <property type="match status" value="1"/>
</dbReference>
<dbReference type="InterPro" id="IPR014757">
    <property type="entry name" value="Tscrpt_reg_IclR_C"/>
</dbReference>
<keyword evidence="2" id="KW-0238">DNA-binding</keyword>
<dbReference type="EMBL" id="JBHSLD010000006">
    <property type="protein sequence ID" value="MFC5380133.1"/>
    <property type="molecule type" value="Genomic_DNA"/>
</dbReference>